<dbReference type="Proteomes" id="UP000391919">
    <property type="component" value="Unassembled WGS sequence"/>
</dbReference>
<accession>A0A5J4JMI9</accession>
<sequence length="46" mass="5200">MDGPQKLKKEIKMKTGNVTIYFDGRFDQTTNRAGIGVAVYDEKCTM</sequence>
<dbReference type="EMBL" id="BKZQ01000055">
    <property type="protein sequence ID" value="GER71587.1"/>
    <property type="molecule type" value="Genomic_DNA"/>
</dbReference>
<proteinExistence type="predicted"/>
<organism evidence="1 2">
    <name type="scientific">Weizmannia acidilactici</name>
    <dbReference type="NCBI Taxonomy" id="2607726"/>
    <lineage>
        <taxon>Bacteria</taxon>
        <taxon>Bacillati</taxon>
        <taxon>Bacillota</taxon>
        <taxon>Bacilli</taxon>
        <taxon>Bacillales</taxon>
        <taxon>Bacillaceae</taxon>
        <taxon>Heyndrickxia</taxon>
    </lineage>
</organism>
<evidence type="ECO:0000313" key="2">
    <source>
        <dbReference type="Proteomes" id="UP000391919"/>
    </source>
</evidence>
<protein>
    <recommendedName>
        <fullName evidence="3">RNase H type-1 domain-containing protein</fullName>
    </recommendedName>
</protein>
<gene>
    <name evidence="1" type="ORF">BpJC7_28900</name>
</gene>
<evidence type="ECO:0008006" key="3">
    <source>
        <dbReference type="Google" id="ProtNLM"/>
    </source>
</evidence>
<evidence type="ECO:0000313" key="1">
    <source>
        <dbReference type="EMBL" id="GER71587.1"/>
    </source>
</evidence>
<name>A0A5J4JMI9_9BACI</name>
<reference evidence="1 2" key="1">
    <citation type="submission" date="2019-09" db="EMBL/GenBank/DDBJ databases">
        <title>Draft genome sequence of Bacillus sp. JC-7.</title>
        <authorList>
            <person name="Tanaka N."/>
            <person name="Shiwa Y."/>
            <person name="Fujita N."/>
            <person name="Tanasupawat S."/>
        </authorList>
    </citation>
    <scope>NUCLEOTIDE SEQUENCE [LARGE SCALE GENOMIC DNA]</scope>
    <source>
        <strain evidence="1 2">JC-7</strain>
    </source>
</reference>
<comment type="caution">
    <text evidence="1">The sequence shown here is derived from an EMBL/GenBank/DDBJ whole genome shotgun (WGS) entry which is preliminary data.</text>
</comment>
<keyword evidence="2" id="KW-1185">Reference proteome</keyword>
<dbReference type="AlphaFoldDB" id="A0A5J4JMI9"/>
<dbReference type="RefSeq" id="WP_172967562.1">
    <property type="nucleotide sequence ID" value="NZ_BKZP01000001.1"/>
</dbReference>